<evidence type="ECO:0000259" key="2">
    <source>
        <dbReference type="Pfam" id="PF00149"/>
    </source>
</evidence>
<sequence>MTLMRFRNHSLRFLPGEEGGRRNAYLSPTRAKERERTMTLKPGRMARPWGMLAPVAFALVAGCRAGSPPPSTPGGSAPADAVASRVPPPPPIAAPKGTFLVKPYLQLGNSPAGAGGRERATILWQTADQSGRWSVEVGDPRGEGWRAAAPPSPRRVALPGVAPYVAWTALADDLAPGAEFDYRVKRDGVPVFAARGRARKGSGQPHRFVVFGDCGAGTPGQKALAYRVFRERPDFVFLTGDIVYDRGLLSEYRAKYFPVYNAETASAGTGAPLLRSTLFLATPGNHDITYNHLGRYPDALAYFLLWSQPLNGPLGAVGAPGTPKLSGPENRRQAFVTAAGPNYPRMANFSFRFGDAHWVVLDANYYVDWTNPALRAWVARELASARDAAWRFVAFHAPGFSSSRKHFDYQKMRLLSPVFEAGGVDVVFSGHVHNYQRTFPLRFTPRRSAGGRWEDRRGRVAGDWVLDEAFDGAQNTRPQGVIYVVTGAGGGGLYDRKQPDDPASWQPFTQRFVADTYSFTVADVEREKLTIQQVSPEGKELDRFVVTR</sequence>
<reference evidence="3" key="1">
    <citation type="submission" date="2020-02" db="EMBL/GenBank/DDBJ databases">
        <authorList>
            <person name="Meier V. D."/>
        </authorList>
    </citation>
    <scope>NUCLEOTIDE SEQUENCE</scope>
    <source>
        <strain evidence="3">AVDCRST_MAG63</strain>
    </source>
</reference>
<gene>
    <name evidence="3" type="ORF">AVDCRST_MAG63-1715</name>
</gene>
<dbReference type="EMBL" id="CADCTO010000221">
    <property type="protein sequence ID" value="CAA9247034.1"/>
    <property type="molecule type" value="Genomic_DNA"/>
</dbReference>
<dbReference type="SUPFAM" id="SSF56300">
    <property type="entry name" value="Metallo-dependent phosphatases"/>
    <property type="match status" value="1"/>
</dbReference>
<keyword evidence="1" id="KW-0732">Signal</keyword>
<name>A0A6J4IAW9_9BACT</name>
<dbReference type="InterPro" id="IPR004843">
    <property type="entry name" value="Calcineurin-like_PHP"/>
</dbReference>
<accession>A0A6J4IAW9</accession>
<organism evidence="3">
    <name type="scientific">uncultured Armatimonadetes bacterium</name>
    <dbReference type="NCBI Taxonomy" id="157466"/>
    <lineage>
        <taxon>Bacteria</taxon>
        <taxon>Bacillati</taxon>
        <taxon>Armatimonadota</taxon>
        <taxon>environmental samples</taxon>
    </lineage>
</organism>
<evidence type="ECO:0000256" key="1">
    <source>
        <dbReference type="ARBA" id="ARBA00022729"/>
    </source>
</evidence>
<evidence type="ECO:0000313" key="3">
    <source>
        <dbReference type="EMBL" id="CAA9247034.1"/>
    </source>
</evidence>
<dbReference type="PANTHER" id="PTHR22953:SF153">
    <property type="entry name" value="PURPLE ACID PHOSPHATASE"/>
    <property type="match status" value="1"/>
</dbReference>
<dbReference type="PANTHER" id="PTHR22953">
    <property type="entry name" value="ACID PHOSPHATASE RELATED"/>
    <property type="match status" value="1"/>
</dbReference>
<dbReference type="Pfam" id="PF00149">
    <property type="entry name" value="Metallophos"/>
    <property type="match status" value="1"/>
</dbReference>
<dbReference type="Gene3D" id="3.60.21.10">
    <property type="match status" value="1"/>
</dbReference>
<dbReference type="GO" id="GO:0003993">
    <property type="term" value="F:acid phosphatase activity"/>
    <property type="evidence" value="ECO:0007669"/>
    <property type="project" value="InterPro"/>
</dbReference>
<proteinExistence type="predicted"/>
<dbReference type="AlphaFoldDB" id="A0A6J4IAW9"/>
<protein>
    <recommendedName>
        <fullName evidence="2">Calcineurin-like phosphoesterase domain-containing protein</fullName>
    </recommendedName>
</protein>
<dbReference type="InterPro" id="IPR029052">
    <property type="entry name" value="Metallo-depent_PP-like"/>
</dbReference>
<dbReference type="InterPro" id="IPR039331">
    <property type="entry name" value="PAPs-like"/>
</dbReference>
<feature type="domain" description="Calcineurin-like phosphoesterase" evidence="2">
    <location>
        <begin position="207"/>
        <end position="435"/>
    </location>
</feature>